<name>A0A2V3J2Z9_9FLOR</name>
<feature type="region of interest" description="Disordered" evidence="1">
    <location>
        <begin position="605"/>
        <end position="630"/>
    </location>
</feature>
<dbReference type="EMBL" id="NBIV01000012">
    <property type="protein sequence ID" value="PXF48754.1"/>
    <property type="molecule type" value="Genomic_DNA"/>
</dbReference>
<dbReference type="OrthoDB" id="786951at2759"/>
<evidence type="ECO:0000256" key="1">
    <source>
        <dbReference type="SAM" id="MobiDB-lite"/>
    </source>
</evidence>
<organism evidence="3 4">
    <name type="scientific">Gracilariopsis chorda</name>
    <dbReference type="NCBI Taxonomy" id="448386"/>
    <lineage>
        <taxon>Eukaryota</taxon>
        <taxon>Rhodophyta</taxon>
        <taxon>Florideophyceae</taxon>
        <taxon>Rhodymeniophycidae</taxon>
        <taxon>Gracilariales</taxon>
        <taxon>Gracilariaceae</taxon>
        <taxon>Gracilariopsis</taxon>
    </lineage>
</organism>
<evidence type="ECO:0000259" key="2">
    <source>
        <dbReference type="SMART" id="SM00443"/>
    </source>
</evidence>
<accession>A0A2V3J2Z9</accession>
<dbReference type="InterPro" id="IPR000467">
    <property type="entry name" value="G_patch_dom"/>
</dbReference>
<feature type="region of interest" description="Disordered" evidence="1">
    <location>
        <begin position="312"/>
        <end position="338"/>
    </location>
</feature>
<feature type="region of interest" description="Disordered" evidence="1">
    <location>
        <begin position="1"/>
        <end position="44"/>
    </location>
</feature>
<feature type="compositionally biased region" description="Polar residues" evidence="1">
    <location>
        <begin position="235"/>
        <end position="245"/>
    </location>
</feature>
<proteinExistence type="predicted"/>
<feature type="compositionally biased region" description="Basic and acidic residues" evidence="1">
    <location>
        <begin position="246"/>
        <end position="268"/>
    </location>
</feature>
<feature type="compositionally biased region" description="Polar residues" evidence="1">
    <location>
        <begin position="605"/>
        <end position="617"/>
    </location>
</feature>
<gene>
    <name evidence="3" type="ORF">BWQ96_01606</name>
</gene>
<sequence>MSLPLKNYEASESERPQALATLTDSRKLRKRHRSSSTTVTARTERWKHRQALRLKECQTEPTLSEDESDYLPQLPSLHRTKQNLARLKRLPRPSEVVYAIDEGSAPEAGLSPEKREAHHRRIKATALRMQYLDGSGNPRPVPAWSRANRGLKPYSAYLLPPVEDRDITLVRAPRELLSSYYRGTLLKVYKMGDPRPTDRKTPKDGSCVSDPLDSMVDFMYWASTSEDNILTANEEQDSTVNAETPKQSKHESPAIEQPKRGQNDHKQTSEMPTLGTAAEIEARRLEAKQMLAKVRCQFRKKDFVADIMKSAQQDDDSLTSESDTSSVGPFPPLECIEAPPGVNVLEDEEPSKPPETQKNDLMTLLHGDLNEVLGFKTSEQAKEDAVGRIEQKGGILNSRDVNERTGNGSTTGFVRDERKMDEPLCPFKRAREAAMMFCQAHNKRPRAQAFIEATTNNGGRKRRRTANEMNASKGRLSATAVKIMKKMGFKERLGAREDGRAVPLEATRTQGRSGLGAMPMQVVSRDNHLLSESEMAYDLKTVRYAWDPRRGSRAIAIDPGPVSKDKLHASLQVRADSKSQSMSGNGRSDRANAEVIDVDMEQVEATTAKGNPSSKTKLTQKELDPQDEMETEIEDNFVDNKRRAMIIDMDSIVKHSTKRRMKAFGDMWNRSECFQGRRANLNDVLAHVEHDFTDVEGIKMIMRKTDISITNEKVCELLKTLDECYERLGPVEPSNNFQIAEVREILPCGILHRGSQTRLKRELRELSIHGDEFICSLYKSNDTWPYLETWKDMFCQLGVSPRQGGIIVSQDSKTVSGEVAANVLGAYAVKCTALPLQGSKPSDKTVSENMSKAADRVIQYLRTSKPGYATRRRRVLFFSRQTSMWHAGAVEFENEKMVLIRYCGSERTEWAEKDALLGLCRADYRKLKNINFEGLLEPEDINLW</sequence>
<comment type="caution">
    <text evidence="3">The sequence shown here is derived from an EMBL/GenBank/DDBJ whole genome shotgun (WGS) entry which is preliminary data.</text>
</comment>
<dbReference type="AlphaFoldDB" id="A0A2V3J2Z9"/>
<reference evidence="3 4" key="1">
    <citation type="journal article" date="2018" name="Mol. Biol. Evol.">
        <title>Analysis of the draft genome of the red seaweed Gracilariopsis chorda provides insights into genome size evolution in Rhodophyta.</title>
        <authorList>
            <person name="Lee J."/>
            <person name="Yang E.C."/>
            <person name="Graf L."/>
            <person name="Yang J.H."/>
            <person name="Qiu H."/>
            <person name="Zel Zion U."/>
            <person name="Chan C.X."/>
            <person name="Stephens T.G."/>
            <person name="Weber A.P.M."/>
            <person name="Boo G.H."/>
            <person name="Boo S.M."/>
            <person name="Kim K.M."/>
            <person name="Shin Y."/>
            <person name="Jung M."/>
            <person name="Lee S.J."/>
            <person name="Yim H.S."/>
            <person name="Lee J.H."/>
            <person name="Bhattacharya D."/>
            <person name="Yoon H.S."/>
        </authorList>
    </citation>
    <scope>NUCLEOTIDE SEQUENCE [LARGE SCALE GENOMIC DNA]</scope>
    <source>
        <strain evidence="3 4">SKKU-2015</strain>
        <tissue evidence="3">Whole body</tissue>
    </source>
</reference>
<dbReference type="GO" id="GO:0003676">
    <property type="term" value="F:nucleic acid binding"/>
    <property type="evidence" value="ECO:0007669"/>
    <property type="project" value="InterPro"/>
</dbReference>
<evidence type="ECO:0000313" key="3">
    <source>
        <dbReference type="EMBL" id="PXF48754.1"/>
    </source>
</evidence>
<dbReference type="Pfam" id="PF01585">
    <property type="entry name" value="G-patch"/>
    <property type="match status" value="1"/>
</dbReference>
<protein>
    <recommendedName>
        <fullName evidence="2">G-patch domain-containing protein</fullName>
    </recommendedName>
</protein>
<dbReference type="Proteomes" id="UP000247409">
    <property type="component" value="Unassembled WGS sequence"/>
</dbReference>
<feature type="domain" description="G-patch" evidence="2">
    <location>
        <begin position="474"/>
        <end position="518"/>
    </location>
</feature>
<dbReference type="SMART" id="SM00443">
    <property type="entry name" value="G_patch"/>
    <property type="match status" value="1"/>
</dbReference>
<feature type="region of interest" description="Disordered" evidence="1">
    <location>
        <begin position="398"/>
        <end position="417"/>
    </location>
</feature>
<evidence type="ECO:0000313" key="4">
    <source>
        <dbReference type="Proteomes" id="UP000247409"/>
    </source>
</evidence>
<feature type="region of interest" description="Disordered" evidence="1">
    <location>
        <begin position="235"/>
        <end position="275"/>
    </location>
</feature>
<keyword evidence="4" id="KW-1185">Reference proteome</keyword>